<feature type="compositionally biased region" description="Polar residues" evidence="9">
    <location>
        <begin position="26"/>
        <end position="35"/>
    </location>
</feature>
<protein>
    <recommendedName>
        <fullName evidence="3">Flagellar assembly protein FliH</fullName>
    </recommendedName>
</protein>
<evidence type="ECO:0000256" key="7">
    <source>
        <dbReference type="ARBA" id="ARBA00023225"/>
    </source>
</evidence>
<dbReference type="Pfam" id="PF02108">
    <property type="entry name" value="FliH"/>
    <property type="match status" value="1"/>
</dbReference>
<dbReference type="RefSeq" id="WP_050059463.1">
    <property type="nucleotide sequence ID" value="NZ_JACHEK010000005.1"/>
</dbReference>
<gene>
    <name evidence="11" type="ORF">HNQ77_002957</name>
</gene>
<feature type="coiled-coil region" evidence="8">
    <location>
        <begin position="59"/>
        <end position="86"/>
    </location>
</feature>
<feature type="domain" description="Flagellar assembly protein FliH/Type III secretion system HrpE" evidence="10">
    <location>
        <begin position="85"/>
        <end position="206"/>
    </location>
</feature>
<sequence>MSSSAEFGNLISLPVMTLEYRDISDAPSSESSQATLDAESKGPAEVELSEEEFATRINNERADAMRQTEQRLRQEYEAKLQAARGTIATAISAFETERTEYYSRVEAEVVQLALAIAKKILHREAQVDPMLVAALVRMAIEKMSEGSSVNIRVAAAQAAKWKQYFNAQASTAKVEIVEDVTLTDYDCILETELGSANFGLDTQLKEVEKGFFDLLALRPATR</sequence>
<dbReference type="Proteomes" id="UP000538666">
    <property type="component" value="Unassembled WGS sequence"/>
</dbReference>
<evidence type="ECO:0000256" key="5">
    <source>
        <dbReference type="ARBA" id="ARBA00022795"/>
    </source>
</evidence>
<evidence type="ECO:0000256" key="9">
    <source>
        <dbReference type="SAM" id="MobiDB-lite"/>
    </source>
</evidence>
<dbReference type="PANTHER" id="PTHR34982">
    <property type="entry name" value="YOP PROTEINS TRANSLOCATION PROTEIN L"/>
    <property type="match status" value="1"/>
</dbReference>
<dbReference type="GO" id="GO:0044781">
    <property type="term" value="P:bacterial-type flagellum organization"/>
    <property type="evidence" value="ECO:0007669"/>
    <property type="project" value="UniProtKB-KW"/>
</dbReference>
<evidence type="ECO:0000256" key="6">
    <source>
        <dbReference type="ARBA" id="ARBA00022927"/>
    </source>
</evidence>
<dbReference type="OrthoDB" id="122610at2"/>
<evidence type="ECO:0000313" key="11">
    <source>
        <dbReference type="EMBL" id="MBB6145001.1"/>
    </source>
</evidence>
<evidence type="ECO:0000256" key="4">
    <source>
        <dbReference type="ARBA" id="ARBA00022448"/>
    </source>
</evidence>
<evidence type="ECO:0000256" key="2">
    <source>
        <dbReference type="ARBA" id="ARBA00006602"/>
    </source>
</evidence>
<feature type="region of interest" description="Disordered" evidence="9">
    <location>
        <begin position="24"/>
        <end position="48"/>
    </location>
</feature>
<keyword evidence="5" id="KW-1005">Bacterial flagellum biogenesis</keyword>
<dbReference type="AlphaFoldDB" id="A0A841K1E0"/>
<keyword evidence="11" id="KW-0966">Cell projection</keyword>
<dbReference type="InterPro" id="IPR051472">
    <property type="entry name" value="T3SS_Stator/FliH"/>
</dbReference>
<keyword evidence="7" id="KW-1006">Bacterial flagellum protein export</keyword>
<evidence type="ECO:0000256" key="8">
    <source>
        <dbReference type="SAM" id="Coils"/>
    </source>
</evidence>
<proteinExistence type="inferred from homology"/>
<evidence type="ECO:0000256" key="3">
    <source>
        <dbReference type="ARBA" id="ARBA00016507"/>
    </source>
</evidence>
<keyword evidence="6" id="KW-0653">Protein transport</keyword>
<comment type="caution">
    <text evidence="11">The sequence shown here is derived from an EMBL/GenBank/DDBJ whole genome shotgun (WGS) entry which is preliminary data.</text>
</comment>
<dbReference type="InterPro" id="IPR018035">
    <property type="entry name" value="Flagellar_FliH/T3SS_HrpE"/>
</dbReference>
<keyword evidence="4" id="KW-0813">Transport</keyword>
<dbReference type="GO" id="GO:0015031">
    <property type="term" value="P:protein transport"/>
    <property type="evidence" value="ECO:0007669"/>
    <property type="project" value="UniProtKB-KW"/>
</dbReference>
<comment type="function">
    <text evidence="1">Needed for flagellar regrowth and assembly.</text>
</comment>
<name>A0A841K1E0_9BACT</name>
<organism evidence="11 12">
    <name type="scientific">Silvibacterium bohemicum</name>
    <dbReference type="NCBI Taxonomy" id="1577686"/>
    <lineage>
        <taxon>Bacteria</taxon>
        <taxon>Pseudomonadati</taxon>
        <taxon>Acidobacteriota</taxon>
        <taxon>Terriglobia</taxon>
        <taxon>Terriglobales</taxon>
        <taxon>Acidobacteriaceae</taxon>
        <taxon>Silvibacterium</taxon>
    </lineage>
</organism>
<accession>A0A841K1E0</accession>
<evidence type="ECO:0000313" key="12">
    <source>
        <dbReference type="Proteomes" id="UP000538666"/>
    </source>
</evidence>
<keyword evidence="11" id="KW-0969">Cilium</keyword>
<keyword evidence="11" id="KW-0282">Flagellum</keyword>
<evidence type="ECO:0000259" key="10">
    <source>
        <dbReference type="Pfam" id="PF02108"/>
    </source>
</evidence>
<reference evidence="11 12" key="1">
    <citation type="submission" date="2020-08" db="EMBL/GenBank/DDBJ databases">
        <title>Genomic Encyclopedia of Type Strains, Phase IV (KMG-IV): sequencing the most valuable type-strain genomes for metagenomic binning, comparative biology and taxonomic classification.</title>
        <authorList>
            <person name="Goeker M."/>
        </authorList>
    </citation>
    <scope>NUCLEOTIDE SEQUENCE [LARGE SCALE GENOMIC DNA]</scope>
    <source>
        <strain evidence="11 12">DSM 103733</strain>
    </source>
</reference>
<dbReference type="PANTHER" id="PTHR34982:SF1">
    <property type="entry name" value="FLAGELLAR ASSEMBLY PROTEIN FLIH"/>
    <property type="match status" value="1"/>
</dbReference>
<keyword evidence="12" id="KW-1185">Reference proteome</keyword>
<comment type="similarity">
    <text evidence="2">Belongs to the FliH family.</text>
</comment>
<evidence type="ECO:0000256" key="1">
    <source>
        <dbReference type="ARBA" id="ARBA00003041"/>
    </source>
</evidence>
<keyword evidence="8" id="KW-0175">Coiled coil</keyword>
<dbReference type="EMBL" id="JACHEK010000005">
    <property type="protein sequence ID" value="MBB6145001.1"/>
    <property type="molecule type" value="Genomic_DNA"/>
</dbReference>
<dbReference type="GO" id="GO:0005829">
    <property type="term" value="C:cytosol"/>
    <property type="evidence" value="ECO:0007669"/>
    <property type="project" value="TreeGrafter"/>
</dbReference>